<dbReference type="Gene3D" id="3.40.50.150">
    <property type="entry name" value="Vaccinia Virus protein VP39"/>
    <property type="match status" value="1"/>
</dbReference>
<keyword evidence="6" id="KW-0680">Restriction system</keyword>
<dbReference type="InterPro" id="IPR051537">
    <property type="entry name" value="DNA_Adenine_Mtase"/>
</dbReference>
<dbReference type="Pfam" id="PF02384">
    <property type="entry name" value="N6_Mtase"/>
    <property type="match status" value="1"/>
</dbReference>
<dbReference type="Gene3D" id="1.20.1260.30">
    <property type="match status" value="1"/>
</dbReference>
<feature type="domain" description="N6 adenine-specific DNA methyltransferase N-terminal" evidence="10">
    <location>
        <begin position="13"/>
        <end position="173"/>
    </location>
</feature>
<evidence type="ECO:0000259" key="10">
    <source>
        <dbReference type="Pfam" id="PF12161"/>
    </source>
</evidence>
<dbReference type="GO" id="GO:0003677">
    <property type="term" value="F:DNA binding"/>
    <property type="evidence" value="ECO:0007669"/>
    <property type="project" value="InterPro"/>
</dbReference>
<comment type="caution">
    <text evidence="11">The sequence shown here is derived from an EMBL/GenBank/DDBJ whole genome shotgun (WGS) entry which is preliminary data.</text>
</comment>
<evidence type="ECO:0000259" key="9">
    <source>
        <dbReference type="Pfam" id="PF02384"/>
    </source>
</evidence>
<dbReference type="Pfam" id="PF12161">
    <property type="entry name" value="HsdM_N"/>
    <property type="match status" value="1"/>
</dbReference>
<organism evidence="11 12">
    <name type="scientific">Metamycoplasma auris</name>
    <dbReference type="NCBI Taxonomy" id="51363"/>
    <lineage>
        <taxon>Bacteria</taxon>
        <taxon>Bacillati</taxon>
        <taxon>Mycoplasmatota</taxon>
        <taxon>Mycoplasmoidales</taxon>
        <taxon>Metamycoplasmataceae</taxon>
        <taxon>Metamycoplasma</taxon>
    </lineage>
</organism>
<accession>A0A2W7FWP3</accession>
<evidence type="ECO:0000256" key="5">
    <source>
        <dbReference type="ARBA" id="ARBA00022691"/>
    </source>
</evidence>
<dbReference type="AlphaFoldDB" id="A0A2W7FWP3"/>
<evidence type="ECO:0000256" key="3">
    <source>
        <dbReference type="ARBA" id="ARBA00022603"/>
    </source>
</evidence>
<dbReference type="InterPro" id="IPR004546">
    <property type="entry name" value="Restrct_endonuc_T1M"/>
</dbReference>
<dbReference type="PRINTS" id="PR00507">
    <property type="entry name" value="N12N6MTFRASE"/>
</dbReference>
<dbReference type="Proteomes" id="UP000249646">
    <property type="component" value="Unassembled WGS sequence"/>
</dbReference>
<dbReference type="GO" id="GO:0032259">
    <property type="term" value="P:methylation"/>
    <property type="evidence" value="ECO:0007669"/>
    <property type="project" value="UniProtKB-KW"/>
</dbReference>
<dbReference type="PANTHER" id="PTHR42933:SF1">
    <property type="entry name" value="SITE-SPECIFIC DNA-METHYLTRANSFERASE (ADENINE-SPECIFIC)"/>
    <property type="match status" value="1"/>
</dbReference>
<feature type="domain" description="DNA methylase adenine-specific" evidence="9">
    <location>
        <begin position="183"/>
        <end position="499"/>
    </location>
</feature>
<comment type="similarity">
    <text evidence="1">Belongs to the N(4)/N(6)-methyltransferase family.</text>
</comment>
<keyword evidence="3" id="KW-0489">Methyltransferase</keyword>
<reference evidence="11 12" key="1">
    <citation type="submission" date="2018-06" db="EMBL/GenBank/DDBJ databases">
        <title>Genomic Encyclopedia of Archaeal and Bacterial Type Strains, Phase II (KMG-II): from individual species to whole genera.</title>
        <authorList>
            <person name="Goeker M."/>
        </authorList>
    </citation>
    <scope>NUCLEOTIDE SEQUENCE [LARGE SCALE GENOMIC DNA]</scope>
    <source>
        <strain evidence="11 12">ATCC 51348</strain>
    </source>
</reference>
<dbReference type="InterPro" id="IPR002052">
    <property type="entry name" value="DNA_methylase_N6_adenine_CS"/>
</dbReference>
<dbReference type="InterPro" id="IPR038333">
    <property type="entry name" value="T1MK-like_N_sf"/>
</dbReference>
<dbReference type="GO" id="GO:0009307">
    <property type="term" value="P:DNA restriction-modification system"/>
    <property type="evidence" value="ECO:0007669"/>
    <property type="project" value="UniProtKB-KW"/>
</dbReference>
<dbReference type="InterPro" id="IPR029063">
    <property type="entry name" value="SAM-dependent_MTases_sf"/>
</dbReference>
<dbReference type="InterPro" id="IPR003356">
    <property type="entry name" value="DNA_methylase_A-5"/>
</dbReference>
<keyword evidence="4" id="KW-0808">Transferase</keyword>
<keyword evidence="5" id="KW-0949">S-adenosyl-L-methionine</keyword>
<comment type="catalytic activity">
    <reaction evidence="7">
        <text>a 2'-deoxyadenosine in DNA + S-adenosyl-L-methionine = an N(6)-methyl-2'-deoxyadenosine in DNA + S-adenosyl-L-homocysteine + H(+)</text>
        <dbReference type="Rhea" id="RHEA:15197"/>
        <dbReference type="Rhea" id="RHEA-COMP:12418"/>
        <dbReference type="Rhea" id="RHEA-COMP:12419"/>
        <dbReference type="ChEBI" id="CHEBI:15378"/>
        <dbReference type="ChEBI" id="CHEBI:57856"/>
        <dbReference type="ChEBI" id="CHEBI:59789"/>
        <dbReference type="ChEBI" id="CHEBI:90615"/>
        <dbReference type="ChEBI" id="CHEBI:90616"/>
        <dbReference type="EC" id="2.1.1.72"/>
    </reaction>
</comment>
<keyword evidence="8" id="KW-0175">Coiled coil</keyword>
<evidence type="ECO:0000256" key="2">
    <source>
        <dbReference type="ARBA" id="ARBA00011900"/>
    </source>
</evidence>
<feature type="coiled-coil region" evidence="8">
    <location>
        <begin position="705"/>
        <end position="735"/>
    </location>
</feature>
<dbReference type="GO" id="GO:0008170">
    <property type="term" value="F:N-methyltransferase activity"/>
    <property type="evidence" value="ECO:0007669"/>
    <property type="project" value="InterPro"/>
</dbReference>
<dbReference type="InterPro" id="IPR022749">
    <property type="entry name" value="D12N6_MeTrfase_N"/>
</dbReference>
<dbReference type="EC" id="2.1.1.72" evidence="2"/>
<dbReference type="PANTHER" id="PTHR42933">
    <property type="entry name" value="SLR6095 PROTEIN"/>
    <property type="match status" value="1"/>
</dbReference>
<gene>
    <name evidence="11" type="ORF">BCF89_1152</name>
</gene>
<proteinExistence type="inferred from homology"/>
<dbReference type="PROSITE" id="PS00092">
    <property type="entry name" value="N6_MTASE"/>
    <property type="match status" value="1"/>
</dbReference>
<feature type="coiled-coil region" evidence="8">
    <location>
        <begin position="850"/>
        <end position="877"/>
    </location>
</feature>
<evidence type="ECO:0000256" key="1">
    <source>
        <dbReference type="ARBA" id="ARBA00006594"/>
    </source>
</evidence>
<dbReference type="OrthoDB" id="9814572at2"/>
<name>A0A2W7FWP3_9BACT</name>
<dbReference type="EMBL" id="QKUB01000015">
    <property type="protein sequence ID" value="PZV98701.1"/>
    <property type="molecule type" value="Genomic_DNA"/>
</dbReference>
<evidence type="ECO:0000313" key="11">
    <source>
        <dbReference type="EMBL" id="PZV98701.1"/>
    </source>
</evidence>
<dbReference type="NCBIfam" id="TIGR00497">
    <property type="entry name" value="hsdM"/>
    <property type="match status" value="1"/>
</dbReference>
<evidence type="ECO:0000313" key="12">
    <source>
        <dbReference type="Proteomes" id="UP000249646"/>
    </source>
</evidence>
<dbReference type="SUPFAM" id="SSF53335">
    <property type="entry name" value="S-adenosyl-L-methionine-dependent methyltransferases"/>
    <property type="match status" value="1"/>
</dbReference>
<dbReference type="RefSeq" id="WP_111518905.1">
    <property type="nucleotide sequence ID" value="NZ_QKUB01000015.1"/>
</dbReference>
<evidence type="ECO:0000256" key="7">
    <source>
        <dbReference type="ARBA" id="ARBA00047942"/>
    </source>
</evidence>
<evidence type="ECO:0000256" key="8">
    <source>
        <dbReference type="SAM" id="Coils"/>
    </source>
</evidence>
<keyword evidence="12" id="KW-1185">Reference proteome</keyword>
<dbReference type="GO" id="GO:0009007">
    <property type="term" value="F:site-specific DNA-methyltransferase (adenine-specific) activity"/>
    <property type="evidence" value="ECO:0007669"/>
    <property type="project" value="UniProtKB-EC"/>
</dbReference>
<evidence type="ECO:0000256" key="4">
    <source>
        <dbReference type="ARBA" id="ARBA00022679"/>
    </source>
</evidence>
<protein>
    <recommendedName>
        <fullName evidence="2">site-specific DNA-methyltransferase (adenine-specific)</fullName>
        <ecNumber evidence="2">2.1.1.72</ecNumber>
    </recommendedName>
</protein>
<sequence>MSNKITKQKLAGIIWESANRLRKNLEAHEYKDYILGMLLYKFLCEKQTNWLLSNGILKSDLKYLDNKFDFSNFEFDNNTSLQNVEDIDVVRQDCIDANGYFIEYRNLFSSWIENKNKFDIQAFQTAFNDFSASINEKYKYLFEGIFSIFEKELDKLGNNSTEQKQTINNLIDTMNKVPTKNQDYDLLGFIYEYLIAQFASSAGKKAGEFYTPHEVSQLMSKIVAYHLRNKKTINVYDPTSGSGSLLLNIGDEFKKYNKGSSPVSYYAQELKSETFNLTRMNLIMRNINPSEIHVRRGDTLEQDWPMFENDDLSTYRRLVVDAVVSNPPYSQQWNPTAHERDSRYIEYGIAPKTKADYAFLLHDLYHVDPKDGIMAIVLPHGILFRGNSERQIRQKLIEKGQIDTIIGLPSKMFFGTGIPTIIMILKKQRPTNDILFVDASQLYIKEGKNNKFSQSQIKKIADVVNNRIEVEKFSRIVKFDEIKENDFNLNISRYIDNFKKQVQYDLHSLMIGGISKQELDSYNNFFNIFKNIKDKLFKLNENNYLDLKIDQDQIRDIIYNDDDVNKYIDQFKQLSTNFLNHFKTLIPSLEDIKNISITELEKSLTDYIFNQIDDIDLADKYDLYQIIINNFDVIKDNIELISKYYNDNDNKNETKQNIHLELLRDELIVTWESKKKKSDDLKIKDWNSTILDPIFIKNKYFKDIYDSLSVQKEQLEEINSEIKNVLSLIDEEDKTYEIYDFEEEKFIIKDGIEKLAKSIKKSKQSIEQDSLEDKIVQVSNLYEKQKAIKATFNSTNKQLILDSYNKYLSLAEDEFYELLITKWLENIIKTFNQKPIDIIDSYVSKFELLSKKYEDTLDDINDQILNSEKELLNLLKDLKGEESDMRAINELIKILEGN</sequence>
<evidence type="ECO:0000256" key="6">
    <source>
        <dbReference type="ARBA" id="ARBA00022747"/>
    </source>
</evidence>